<dbReference type="AlphaFoldDB" id="A0A9N8EBK2"/>
<name>A0A9N8EBK2_9STRA</name>
<accession>A0A9N8EBK2</accession>
<feature type="compositionally biased region" description="Basic and acidic residues" evidence="1">
    <location>
        <begin position="100"/>
        <end position="112"/>
    </location>
</feature>
<protein>
    <submittedName>
        <fullName evidence="2">Uncharacterized protein</fullName>
    </submittedName>
</protein>
<dbReference type="EMBL" id="CAICTM010000769">
    <property type="protein sequence ID" value="CAB9516256.1"/>
    <property type="molecule type" value="Genomic_DNA"/>
</dbReference>
<organism evidence="2 3">
    <name type="scientific">Seminavis robusta</name>
    <dbReference type="NCBI Taxonomy" id="568900"/>
    <lineage>
        <taxon>Eukaryota</taxon>
        <taxon>Sar</taxon>
        <taxon>Stramenopiles</taxon>
        <taxon>Ochrophyta</taxon>
        <taxon>Bacillariophyta</taxon>
        <taxon>Bacillariophyceae</taxon>
        <taxon>Bacillariophycidae</taxon>
        <taxon>Naviculales</taxon>
        <taxon>Naviculaceae</taxon>
        <taxon>Seminavis</taxon>
    </lineage>
</organism>
<reference evidence="2" key="1">
    <citation type="submission" date="2020-06" db="EMBL/GenBank/DDBJ databases">
        <authorList>
            <consortium name="Plant Systems Biology data submission"/>
        </authorList>
    </citation>
    <scope>NUCLEOTIDE SEQUENCE</scope>
    <source>
        <strain evidence="2">D6</strain>
    </source>
</reference>
<evidence type="ECO:0000256" key="1">
    <source>
        <dbReference type="SAM" id="MobiDB-lite"/>
    </source>
</evidence>
<sequence>MEEELDQDHYLFTNPYTGKSYIKKKQQSMQNSASMPHQQVVQDSKQDFDFHGLFNTGASKNRCAVKRRPTVTGSVSGRASKTQKTGPGSVIMASVPEQIQVEKNDSDVTDRPENEEDSLGSDDDFNQKVKTIVDEHIGGSLNEYARKKFVKSIRDPITKAQKEALERLRSDVVSQLNVVNQNTKDAISKTLNFRMEFDHQKARDMRFQQFVVEKLGQMNGTIEALGRYLLRRLGSADGLDDSSLANIVGFDSYDGVQENV</sequence>
<gene>
    <name evidence="2" type="ORF">SEMRO_770_G200010.1</name>
</gene>
<keyword evidence="3" id="KW-1185">Reference proteome</keyword>
<evidence type="ECO:0000313" key="3">
    <source>
        <dbReference type="Proteomes" id="UP001153069"/>
    </source>
</evidence>
<feature type="compositionally biased region" description="Acidic residues" evidence="1">
    <location>
        <begin position="113"/>
        <end position="124"/>
    </location>
</feature>
<comment type="caution">
    <text evidence="2">The sequence shown here is derived from an EMBL/GenBank/DDBJ whole genome shotgun (WGS) entry which is preliminary data.</text>
</comment>
<dbReference type="Proteomes" id="UP001153069">
    <property type="component" value="Unassembled WGS sequence"/>
</dbReference>
<feature type="compositionally biased region" description="Polar residues" evidence="1">
    <location>
        <begin position="71"/>
        <end position="86"/>
    </location>
</feature>
<evidence type="ECO:0000313" key="2">
    <source>
        <dbReference type="EMBL" id="CAB9516256.1"/>
    </source>
</evidence>
<proteinExistence type="predicted"/>
<feature type="region of interest" description="Disordered" evidence="1">
    <location>
        <begin position="67"/>
        <end position="124"/>
    </location>
</feature>